<comment type="caution">
    <text evidence="2">The sequence shown here is derived from an EMBL/GenBank/DDBJ whole genome shotgun (WGS) entry which is preliminary data.</text>
</comment>
<evidence type="ECO:0000313" key="2">
    <source>
        <dbReference type="EMBL" id="TWT36443.1"/>
    </source>
</evidence>
<dbReference type="AlphaFoldDB" id="A0A5C5VEJ6"/>
<name>A0A5C5VEJ6_9BACT</name>
<dbReference type="EMBL" id="SIHJ01000001">
    <property type="protein sequence ID" value="TWT36443.1"/>
    <property type="molecule type" value="Genomic_DNA"/>
</dbReference>
<organism evidence="2 3">
    <name type="scientific">Posidoniimonas corsicana</name>
    <dbReference type="NCBI Taxonomy" id="1938618"/>
    <lineage>
        <taxon>Bacteria</taxon>
        <taxon>Pseudomonadati</taxon>
        <taxon>Planctomycetota</taxon>
        <taxon>Planctomycetia</taxon>
        <taxon>Pirellulales</taxon>
        <taxon>Lacipirellulaceae</taxon>
        <taxon>Posidoniimonas</taxon>
    </lineage>
</organism>
<keyword evidence="1" id="KW-0732">Signal</keyword>
<evidence type="ECO:0000313" key="3">
    <source>
        <dbReference type="Proteomes" id="UP000316714"/>
    </source>
</evidence>
<accession>A0A5C5VEJ6</accession>
<dbReference type="Proteomes" id="UP000316714">
    <property type="component" value="Unassembled WGS sequence"/>
</dbReference>
<protein>
    <submittedName>
        <fullName evidence="2">Uncharacterized protein</fullName>
    </submittedName>
</protein>
<evidence type="ECO:0000256" key="1">
    <source>
        <dbReference type="SAM" id="SignalP"/>
    </source>
</evidence>
<reference evidence="2 3" key="1">
    <citation type="submission" date="2019-02" db="EMBL/GenBank/DDBJ databases">
        <title>Deep-cultivation of Planctomycetes and their phenomic and genomic characterization uncovers novel biology.</title>
        <authorList>
            <person name="Wiegand S."/>
            <person name="Jogler M."/>
            <person name="Boedeker C."/>
            <person name="Pinto D."/>
            <person name="Vollmers J."/>
            <person name="Rivas-Marin E."/>
            <person name="Kohn T."/>
            <person name="Peeters S.H."/>
            <person name="Heuer A."/>
            <person name="Rast P."/>
            <person name="Oberbeckmann S."/>
            <person name="Bunk B."/>
            <person name="Jeske O."/>
            <person name="Meyerdierks A."/>
            <person name="Storesund J.E."/>
            <person name="Kallscheuer N."/>
            <person name="Luecker S."/>
            <person name="Lage O.M."/>
            <person name="Pohl T."/>
            <person name="Merkel B.J."/>
            <person name="Hornburger P."/>
            <person name="Mueller R.-W."/>
            <person name="Bruemmer F."/>
            <person name="Labrenz M."/>
            <person name="Spormann A.M."/>
            <person name="Op Den Camp H."/>
            <person name="Overmann J."/>
            <person name="Amann R."/>
            <person name="Jetten M.S.M."/>
            <person name="Mascher T."/>
            <person name="Medema M.H."/>
            <person name="Devos D.P."/>
            <person name="Kaster A.-K."/>
            <person name="Ovreas L."/>
            <person name="Rohde M."/>
            <person name="Galperin M.Y."/>
            <person name="Jogler C."/>
        </authorList>
    </citation>
    <scope>NUCLEOTIDE SEQUENCE [LARGE SCALE GENOMIC DNA]</scope>
    <source>
        <strain evidence="2 3">KOR34</strain>
    </source>
</reference>
<sequence precursor="true">MNPAPSRCVPLAAAALLILATPLLAAETRVLLDGLRAPVALAASPNPAGGVLIAERDPAAVKLWSATGGDRVVVPAPPDELAAGESTPMAVAYLSEQAFVVAWSSVELQRPAVALYALQSTGAAKLSSVRRLDEEEAAVAAPMRSLSRGARFLYAVAGENPTLMLKARHNSGLLSRFRTAAELSGAINALCESPQGYLTAASGGAVEFFESDPTAGQPLARYETGLERIWAVTYGSQPRPYARLLYVIGSAQGEEPAEGLYRIDAAVDASGRPAAKATPIVQAPGLLAVAFGAEGEALLLQAGESGGGRLLRVVQEL</sequence>
<proteinExistence type="predicted"/>
<gene>
    <name evidence="2" type="ORF">KOR34_13480</name>
</gene>
<feature type="signal peptide" evidence="1">
    <location>
        <begin position="1"/>
        <end position="25"/>
    </location>
</feature>
<dbReference type="RefSeq" id="WP_146563351.1">
    <property type="nucleotide sequence ID" value="NZ_SIHJ01000001.1"/>
</dbReference>
<dbReference type="SUPFAM" id="SSF63829">
    <property type="entry name" value="Calcium-dependent phosphotriesterase"/>
    <property type="match status" value="1"/>
</dbReference>
<keyword evidence="3" id="KW-1185">Reference proteome</keyword>
<feature type="chain" id="PRO_5022845089" evidence="1">
    <location>
        <begin position="26"/>
        <end position="317"/>
    </location>
</feature>
<dbReference type="OrthoDB" id="210680at2"/>